<organism evidence="6 7">
    <name type="scientific">Campylobacter porcelli</name>
    <dbReference type="NCBI Taxonomy" id="1660073"/>
    <lineage>
        <taxon>Bacteria</taxon>
        <taxon>Pseudomonadati</taxon>
        <taxon>Campylobacterota</taxon>
        <taxon>Epsilonproteobacteria</taxon>
        <taxon>Campylobacterales</taxon>
        <taxon>Campylobacteraceae</taxon>
        <taxon>Campylobacter</taxon>
    </lineage>
</organism>
<sequence>MQILVHCLQKLDDDNSLKDYIKMSSKWANIKEINKFNSQIAKAQTQGQIASYKAYEDAYTPHLNGYCVGLDERGDMLDSFEFAKLLKDKTQISFFIGGAYGLGDNLRDKMDKLVSLSRLTLAHKIAKLVLYEQIFRALCINFNHPYHK</sequence>
<accession>A0A1X9SUV4</accession>
<protein>
    <recommendedName>
        <fullName evidence="5">Ribosomal RNA large subunit methyltransferase H</fullName>
        <ecNumber evidence="5">2.1.1.177</ecNumber>
    </recommendedName>
    <alternativeName>
        <fullName evidence="5">23S rRNA (pseudouridine1915-N3)-methyltransferase</fullName>
    </alternativeName>
    <alternativeName>
        <fullName evidence="5">23S rRNA m3Psi1915 methyltransferase</fullName>
    </alternativeName>
    <alternativeName>
        <fullName evidence="5">rRNA (pseudouridine-N3-)-methyltransferase RlmH</fullName>
    </alternativeName>
</protein>
<evidence type="ECO:0000313" key="6">
    <source>
        <dbReference type="EMBL" id="ARR00025.1"/>
    </source>
</evidence>
<dbReference type="InterPro" id="IPR029028">
    <property type="entry name" value="Alpha/beta_knot_MTases"/>
</dbReference>
<keyword evidence="5" id="KW-0698">rRNA processing</keyword>
<evidence type="ECO:0000313" key="7">
    <source>
        <dbReference type="Proteomes" id="UP000194260"/>
    </source>
</evidence>
<dbReference type="InterPro" id="IPR029026">
    <property type="entry name" value="tRNA_m1G_MTases_N"/>
</dbReference>
<feature type="binding site" evidence="5">
    <location>
        <position position="70"/>
    </location>
    <ligand>
        <name>S-adenosyl-L-methionine</name>
        <dbReference type="ChEBI" id="CHEBI:59789"/>
    </ligand>
</feature>
<proteinExistence type="inferred from homology"/>
<keyword evidence="5" id="KW-0963">Cytoplasm</keyword>
<dbReference type="EMBL" id="CP018789">
    <property type="protein sequence ID" value="ARR00025.1"/>
    <property type="molecule type" value="Genomic_DNA"/>
</dbReference>
<dbReference type="CDD" id="cd18081">
    <property type="entry name" value="RlmH-like"/>
    <property type="match status" value="1"/>
</dbReference>
<comment type="catalytic activity">
    <reaction evidence="5">
        <text>pseudouridine(1915) in 23S rRNA + S-adenosyl-L-methionine = N(3)-methylpseudouridine(1915) in 23S rRNA + S-adenosyl-L-homocysteine + H(+)</text>
        <dbReference type="Rhea" id="RHEA:42752"/>
        <dbReference type="Rhea" id="RHEA-COMP:10221"/>
        <dbReference type="Rhea" id="RHEA-COMP:10222"/>
        <dbReference type="ChEBI" id="CHEBI:15378"/>
        <dbReference type="ChEBI" id="CHEBI:57856"/>
        <dbReference type="ChEBI" id="CHEBI:59789"/>
        <dbReference type="ChEBI" id="CHEBI:65314"/>
        <dbReference type="ChEBI" id="CHEBI:74486"/>
        <dbReference type="EC" id="2.1.1.177"/>
    </reaction>
</comment>
<dbReference type="Pfam" id="PF02590">
    <property type="entry name" value="SPOUT_MTase"/>
    <property type="match status" value="1"/>
</dbReference>
<dbReference type="GO" id="GO:0005737">
    <property type="term" value="C:cytoplasm"/>
    <property type="evidence" value="ECO:0007669"/>
    <property type="project" value="UniProtKB-SubCell"/>
</dbReference>
<dbReference type="SUPFAM" id="SSF75217">
    <property type="entry name" value="alpha/beta knot"/>
    <property type="match status" value="1"/>
</dbReference>
<comment type="subcellular location">
    <subcellularLocation>
        <location evidence="5">Cytoplasm</location>
    </subcellularLocation>
</comment>
<dbReference type="InterPro" id="IPR003742">
    <property type="entry name" value="RlmH-like"/>
</dbReference>
<dbReference type="EC" id="2.1.1.177" evidence="5"/>
<feature type="binding site" evidence="5">
    <location>
        <position position="97"/>
    </location>
    <ligand>
        <name>S-adenosyl-L-methionine</name>
        <dbReference type="ChEBI" id="CHEBI:59789"/>
    </ligand>
</feature>
<dbReference type="PANTHER" id="PTHR33603">
    <property type="entry name" value="METHYLTRANSFERASE"/>
    <property type="match status" value="1"/>
</dbReference>
<evidence type="ECO:0000256" key="2">
    <source>
        <dbReference type="ARBA" id="ARBA00022679"/>
    </source>
</evidence>
<dbReference type="PANTHER" id="PTHR33603:SF1">
    <property type="entry name" value="RIBOSOMAL RNA LARGE SUBUNIT METHYLTRANSFERASE H"/>
    <property type="match status" value="1"/>
</dbReference>
<dbReference type="GO" id="GO:0070038">
    <property type="term" value="F:rRNA (pseudouridine-N3-)-methyltransferase activity"/>
    <property type="evidence" value="ECO:0007669"/>
    <property type="project" value="UniProtKB-UniRule"/>
</dbReference>
<reference evidence="7" key="1">
    <citation type="journal article" date="2017" name="Genome Biol. Evol.">
        <title>Comparative Genomic Analysis Identifies a Campylobacter Clade Deficient in Selenium Metabolism.</title>
        <authorList>
            <person name="Miller W.G."/>
            <person name="Yee E."/>
            <person name="Lopes B.S."/>
            <person name="Chapman M.H."/>
            <person name="Huynh S."/>
            <person name="Bono J.L."/>
            <person name="Parker C.T."/>
            <person name="Strachan N.J.C."/>
            <person name="Forbes K.J."/>
        </authorList>
    </citation>
    <scope>NUCLEOTIDE SEQUENCE [LARGE SCALE GENOMIC DNA]</scope>
    <source>
        <strain evidence="7">RM6137</strain>
    </source>
</reference>
<feature type="binding site" evidence="5">
    <location>
        <begin position="116"/>
        <end position="121"/>
    </location>
    <ligand>
        <name>S-adenosyl-L-methionine</name>
        <dbReference type="ChEBI" id="CHEBI:59789"/>
    </ligand>
</feature>
<dbReference type="HAMAP" id="MF_00658">
    <property type="entry name" value="23SrRNA_methyltr_H"/>
    <property type="match status" value="1"/>
</dbReference>
<keyword evidence="3 5" id="KW-0949">S-adenosyl-L-methionine</keyword>
<evidence type="ECO:0000256" key="3">
    <source>
        <dbReference type="ARBA" id="ARBA00022691"/>
    </source>
</evidence>
<name>A0A1X9SUV4_9BACT</name>
<comment type="subunit">
    <text evidence="5">Homodimer.</text>
</comment>
<comment type="similarity">
    <text evidence="4 5">Belongs to the RNA methyltransferase RlmH family.</text>
</comment>
<keyword evidence="2 5" id="KW-0808">Transferase</keyword>
<dbReference type="PIRSF" id="PIRSF004505">
    <property type="entry name" value="MT_bac"/>
    <property type="match status" value="1"/>
</dbReference>
<dbReference type="KEGG" id="camy:CSUIS_0178"/>
<keyword evidence="1 5" id="KW-0489">Methyltransferase</keyword>
<dbReference type="Gene3D" id="3.40.1280.10">
    <property type="match status" value="1"/>
</dbReference>
<comment type="function">
    <text evidence="5">Specifically methylates the pseudouridine at position 1915 (m3Psi1915) in 23S rRNA.</text>
</comment>
<dbReference type="AlphaFoldDB" id="A0A1X9SUV4"/>
<gene>
    <name evidence="5" type="primary">rlmH</name>
    <name evidence="6" type="ORF">CSUIS_0178</name>
</gene>
<dbReference type="Proteomes" id="UP000194260">
    <property type="component" value="Chromosome"/>
</dbReference>
<dbReference type="RefSeq" id="WP_086296744.1">
    <property type="nucleotide sequence ID" value="NZ_CP018789.1"/>
</dbReference>
<evidence type="ECO:0000256" key="1">
    <source>
        <dbReference type="ARBA" id="ARBA00022603"/>
    </source>
</evidence>
<evidence type="ECO:0000256" key="4">
    <source>
        <dbReference type="ARBA" id="ARBA00038303"/>
    </source>
</evidence>
<evidence type="ECO:0000256" key="5">
    <source>
        <dbReference type="HAMAP-Rule" id="MF_00658"/>
    </source>
</evidence>
<dbReference type="STRING" id="1660073.CSUIS_0178"/>